<dbReference type="EMBL" id="FQXT01000004">
    <property type="protein sequence ID" value="SHI16672.1"/>
    <property type="molecule type" value="Genomic_DNA"/>
</dbReference>
<evidence type="ECO:0000313" key="3">
    <source>
        <dbReference type="Proteomes" id="UP000184240"/>
    </source>
</evidence>
<protein>
    <recommendedName>
        <fullName evidence="5">Phosphoribosylpyrophosphate synthetase</fullName>
    </recommendedName>
</protein>
<sequence>MKNTYSSLSVAIEELQKKGYDTDFNLVDEGIESKAHKKTWKAGQIEVEEAFRFEGMTNPGDNSVLYVINTDSGEKGLLVDAYGAYSGQISQEMIQKLKIEHNE</sequence>
<dbReference type="Proteomes" id="UP000184240">
    <property type="component" value="Unassembled WGS sequence"/>
</dbReference>
<evidence type="ECO:0000313" key="1">
    <source>
        <dbReference type="EMBL" id="RXG29637.1"/>
    </source>
</evidence>
<evidence type="ECO:0000313" key="2">
    <source>
        <dbReference type="EMBL" id="SHI16672.1"/>
    </source>
</evidence>
<reference evidence="2" key="1">
    <citation type="submission" date="2016-11" db="EMBL/GenBank/DDBJ databases">
        <authorList>
            <person name="Jaros S."/>
            <person name="Januszkiewicz K."/>
            <person name="Wedrychowicz H."/>
        </authorList>
    </citation>
    <scope>NUCLEOTIDE SEQUENCE [LARGE SCALE GENOMIC DNA]</scope>
    <source>
        <strain evidence="2">DSM 19859</strain>
    </source>
</reference>
<gene>
    <name evidence="1" type="ORF">DSM01_1739</name>
    <name evidence="2" type="ORF">SAMN04487999_2463</name>
</gene>
<dbReference type="AlphaFoldDB" id="A0A1M5YXC4"/>
<dbReference type="EMBL" id="QOVN01000003">
    <property type="protein sequence ID" value="RXG29637.1"/>
    <property type="molecule type" value="Genomic_DNA"/>
</dbReference>
<dbReference type="OrthoDB" id="8418771at2"/>
<reference evidence="3" key="2">
    <citation type="submission" date="2016-11" db="EMBL/GenBank/DDBJ databases">
        <authorList>
            <person name="Varghese N."/>
            <person name="Submissions S."/>
        </authorList>
    </citation>
    <scope>NUCLEOTIDE SEQUENCE [LARGE SCALE GENOMIC DNA]</scope>
    <source>
        <strain evidence="3">DSM 19859</strain>
    </source>
</reference>
<proteinExistence type="predicted"/>
<keyword evidence="4" id="KW-1185">Reference proteome</keyword>
<organism evidence="2 3">
    <name type="scientific">Leeuwenhoekiella palythoae</name>
    <dbReference type="NCBI Taxonomy" id="573501"/>
    <lineage>
        <taxon>Bacteria</taxon>
        <taxon>Pseudomonadati</taxon>
        <taxon>Bacteroidota</taxon>
        <taxon>Flavobacteriia</taxon>
        <taxon>Flavobacteriales</taxon>
        <taxon>Flavobacteriaceae</taxon>
        <taxon>Leeuwenhoekiella</taxon>
    </lineage>
</organism>
<name>A0A1M5YXC4_9FLAO</name>
<dbReference type="STRING" id="573501.SAMN04487999_2463"/>
<reference evidence="1 4" key="3">
    <citation type="submission" date="2018-07" db="EMBL/GenBank/DDBJ databases">
        <title>Leeuwenhoekiella genomics.</title>
        <authorList>
            <person name="Tahon G."/>
            <person name="Willems A."/>
        </authorList>
    </citation>
    <scope>NUCLEOTIDE SEQUENCE [LARGE SCALE GENOMIC DNA]</scope>
    <source>
        <strain evidence="1 4">LMG 24856</strain>
    </source>
</reference>
<evidence type="ECO:0008006" key="5">
    <source>
        <dbReference type="Google" id="ProtNLM"/>
    </source>
</evidence>
<dbReference type="Proteomes" id="UP000290037">
    <property type="component" value="Unassembled WGS sequence"/>
</dbReference>
<evidence type="ECO:0000313" key="4">
    <source>
        <dbReference type="Proteomes" id="UP000290037"/>
    </source>
</evidence>
<accession>A0A1M5YXC4</accession>
<dbReference type="RefSeq" id="WP_072983457.1">
    <property type="nucleotide sequence ID" value="NZ_CAXPJH010000004.1"/>
</dbReference>